<proteinExistence type="predicted"/>
<sequence>NPFTVPPDIFSIMDKEIKKAKAERERMKTMKVHEKITYSTKIKAKPKELRKALLKQEKEERRKQAAEKERLKPIQERLSSKAIKREYPLIKETFHEYINKKREIFFLKYDMAVKQEEIQKLKKIIKNEERKLEKAENQLEKEATMFDEFLKKNYKTSIQALKIAEKETAAEKKKTLEVRGITSQIEKLQGDITTFKTILQDYKMYRDFLYQLSPKEWQEENRKKHTKKKDLETASKDDEEIASAPTTAEQGERQGRASHSSLGLSSTANNISAHDSLTRSPLSYHFSEGLMHQIFFFFRSSVEDAERETSLDEDEESKLYFTDPQQLLSIFTEMGYENLSLIQNAQEVEESLAKVQHTFITTYESTSRGVTDCRNALYNITSFLFWPREEQLAELKQQVDSLKSSVAKEEERVADLKLEVQLFSSAEHKADDQDKMLTSLKEKVQGVYRDCTGKNETNLPTIQMLMVIGKQLNDLLDSLEKLPPAKIKQVKKAKRKE</sequence>
<feature type="non-terminal residue" evidence="5">
    <location>
        <position position="497"/>
    </location>
</feature>
<protein>
    <submittedName>
        <fullName evidence="5">CP100 protein</fullName>
    </submittedName>
</protein>
<gene>
    <name evidence="5" type="primary">Cfap100</name>
    <name evidence="5" type="ORF">PIACAY_R10590</name>
</gene>
<feature type="non-terminal residue" evidence="5">
    <location>
        <position position="1"/>
    </location>
</feature>
<evidence type="ECO:0000256" key="3">
    <source>
        <dbReference type="SAM" id="MobiDB-lite"/>
    </source>
</evidence>
<dbReference type="PANTHER" id="PTHR21683">
    <property type="entry name" value="COILED-COIL DOMAIN-CONTAINING PROTEIN 42 LIKE-2-LIKE-RELATED"/>
    <property type="match status" value="1"/>
</dbReference>
<dbReference type="InterPro" id="IPR051147">
    <property type="entry name" value="CFAP_domain-containing"/>
</dbReference>
<dbReference type="Proteomes" id="UP000653271">
    <property type="component" value="Unassembled WGS sequence"/>
</dbReference>
<keyword evidence="6" id="KW-1185">Reference proteome</keyword>
<evidence type="ECO:0000256" key="1">
    <source>
        <dbReference type="ARBA" id="ARBA00023054"/>
    </source>
</evidence>
<dbReference type="PANTHER" id="PTHR21683:SF3">
    <property type="entry name" value="CILIA AND FLAGELLA ASSOCIATED PROTEIN 100"/>
    <property type="match status" value="1"/>
</dbReference>
<feature type="coiled-coil region" evidence="2">
    <location>
        <begin position="392"/>
        <end position="419"/>
    </location>
</feature>
<dbReference type="OrthoDB" id="10264063at2759"/>
<feature type="region of interest" description="Disordered" evidence="3">
    <location>
        <begin position="219"/>
        <end position="265"/>
    </location>
</feature>
<name>A0A850XA10_PIACA</name>
<dbReference type="InterPro" id="IPR025252">
    <property type="entry name" value="DUF4200"/>
</dbReference>
<evidence type="ECO:0000256" key="2">
    <source>
        <dbReference type="SAM" id="Coils"/>
    </source>
</evidence>
<comment type="caution">
    <text evidence="5">The sequence shown here is derived from an EMBL/GenBank/DDBJ whole genome shotgun (WGS) entry which is preliminary data.</text>
</comment>
<evidence type="ECO:0000313" key="6">
    <source>
        <dbReference type="Proteomes" id="UP000653271"/>
    </source>
</evidence>
<reference evidence="5" key="1">
    <citation type="submission" date="2019-09" db="EMBL/GenBank/DDBJ databases">
        <title>Bird 10,000 Genomes (B10K) Project - Family phase.</title>
        <authorList>
            <person name="Zhang G."/>
        </authorList>
    </citation>
    <scope>NUCLEOTIDE SEQUENCE</scope>
    <source>
        <strain evidence="5">B10K-DU-008-47</strain>
        <tissue evidence="5">Mixed tissue sample</tissue>
    </source>
</reference>
<evidence type="ECO:0000259" key="4">
    <source>
        <dbReference type="Pfam" id="PF13863"/>
    </source>
</evidence>
<accession>A0A850XA10</accession>
<feature type="coiled-coil region" evidence="2">
    <location>
        <begin position="111"/>
        <end position="152"/>
    </location>
</feature>
<dbReference type="GO" id="GO:0005856">
    <property type="term" value="C:cytoskeleton"/>
    <property type="evidence" value="ECO:0007669"/>
    <property type="project" value="UniProtKB-ARBA"/>
</dbReference>
<dbReference type="EMBL" id="WAAB01016774">
    <property type="protein sequence ID" value="NWH77901.1"/>
    <property type="molecule type" value="Genomic_DNA"/>
</dbReference>
<evidence type="ECO:0000313" key="5">
    <source>
        <dbReference type="EMBL" id="NWH77901.1"/>
    </source>
</evidence>
<feature type="domain" description="DUF4200" evidence="4">
    <location>
        <begin position="97"/>
        <end position="215"/>
    </location>
</feature>
<dbReference type="AlphaFoldDB" id="A0A850XA10"/>
<keyword evidence="1 2" id="KW-0175">Coiled coil</keyword>
<organism evidence="5 6">
    <name type="scientific">Piaya cayana</name>
    <name type="common">Common squirrel cuckoo</name>
    <dbReference type="NCBI Taxonomy" id="33601"/>
    <lineage>
        <taxon>Eukaryota</taxon>
        <taxon>Metazoa</taxon>
        <taxon>Chordata</taxon>
        <taxon>Craniata</taxon>
        <taxon>Vertebrata</taxon>
        <taxon>Euteleostomi</taxon>
        <taxon>Archelosauria</taxon>
        <taxon>Archosauria</taxon>
        <taxon>Dinosauria</taxon>
        <taxon>Saurischia</taxon>
        <taxon>Theropoda</taxon>
        <taxon>Coelurosauria</taxon>
        <taxon>Aves</taxon>
        <taxon>Neognathae</taxon>
        <taxon>Neoaves</taxon>
        <taxon>Otidimorphae</taxon>
        <taxon>Cuculiformes</taxon>
        <taxon>Coccyzidae</taxon>
        <taxon>Piaya</taxon>
    </lineage>
</organism>
<dbReference type="Pfam" id="PF13863">
    <property type="entry name" value="DUF4200"/>
    <property type="match status" value="1"/>
</dbReference>